<sequence>MRCGLFHPIDLALLKNGPMDIALLLLRVLIGLLFVIDLPSPKRGLLDLCNLLPMLLGVSDFEGPTYLQTLYGMEMHDDERAPDDEADVLLEEPADEPAVVPSGTDLADPLFLEMMPLLEAHPSNGSVETQTNMTYNGGNLSAVFPDYIPSENYDDGAVLGDHSLVDLDADAVPARGAVIDHHGANPPLSKYHREIAPVHHEEISEQKIEYAMRTLDIWCPVIPVDKKELLGDWPVSLELFAGEDAMLRDIEDEDDPALGSQALADAPLQSGVLPLPAEGLAGTSAAGEGAFPDHAPFDSVAQVAFGDGIMMNCDGVAISDLASVGDALPDLTPSYPEQLDNAADSFVGFFADASGSLDFYNASLRGSAQTMLGGGHVNKDMQQFMEWDGKVCRFYAVIDDLSTSTFERRPFVILYFLADDTFQIR</sequence>
<evidence type="ECO:0000256" key="5">
    <source>
        <dbReference type="ARBA" id="ARBA00023273"/>
    </source>
</evidence>
<evidence type="ECO:0000313" key="7">
    <source>
        <dbReference type="EMBL" id="CAK0894516.1"/>
    </source>
</evidence>
<evidence type="ECO:0000256" key="1">
    <source>
        <dbReference type="ARBA" id="ARBA00004138"/>
    </source>
</evidence>
<proteinExistence type="predicted"/>
<evidence type="ECO:0000256" key="3">
    <source>
        <dbReference type="ARBA" id="ARBA00022490"/>
    </source>
</evidence>
<protein>
    <recommendedName>
        <fullName evidence="6">DM10 domain-containing protein</fullName>
    </recommendedName>
</protein>
<dbReference type="Pfam" id="PF06565">
    <property type="entry name" value="DM10_dom"/>
    <property type="match status" value="1"/>
</dbReference>
<comment type="caution">
    <text evidence="7">The sequence shown here is derived from an EMBL/GenBank/DDBJ whole genome shotgun (WGS) entry which is preliminary data.</text>
</comment>
<dbReference type="PROSITE" id="PS51336">
    <property type="entry name" value="DM10"/>
    <property type="match status" value="1"/>
</dbReference>
<feature type="non-terminal residue" evidence="7">
    <location>
        <position position="425"/>
    </location>
</feature>
<reference evidence="7" key="1">
    <citation type="submission" date="2023-10" db="EMBL/GenBank/DDBJ databases">
        <authorList>
            <person name="Chen Y."/>
            <person name="Shah S."/>
            <person name="Dougan E. K."/>
            <person name="Thang M."/>
            <person name="Chan C."/>
        </authorList>
    </citation>
    <scope>NUCLEOTIDE SEQUENCE [LARGE SCALE GENOMIC DNA]</scope>
</reference>
<evidence type="ECO:0000259" key="6">
    <source>
        <dbReference type="PROSITE" id="PS51336"/>
    </source>
</evidence>
<evidence type="ECO:0000256" key="4">
    <source>
        <dbReference type="ARBA" id="ARBA00023212"/>
    </source>
</evidence>
<dbReference type="Gene3D" id="2.30.29.170">
    <property type="match status" value="1"/>
</dbReference>
<keyword evidence="4" id="KW-0206">Cytoskeleton</keyword>
<feature type="domain" description="DM10" evidence="6">
    <location>
        <begin position="388"/>
        <end position="425"/>
    </location>
</feature>
<gene>
    <name evidence="7" type="ORF">PCOR1329_LOCUS73548</name>
</gene>
<comment type="subcellular location">
    <subcellularLocation>
        <location evidence="1">Cell projection</location>
        <location evidence="1">Cilium</location>
    </subcellularLocation>
    <subcellularLocation>
        <location evidence="2">Cytoplasm</location>
        <location evidence="2">Cytoskeleton</location>
    </subcellularLocation>
</comment>
<evidence type="ECO:0000256" key="2">
    <source>
        <dbReference type="ARBA" id="ARBA00004245"/>
    </source>
</evidence>
<name>A0ABN9X5E9_9DINO</name>
<dbReference type="EMBL" id="CAUYUJ010019910">
    <property type="protein sequence ID" value="CAK0894516.1"/>
    <property type="molecule type" value="Genomic_DNA"/>
</dbReference>
<keyword evidence="8" id="KW-1185">Reference proteome</keyword>
<dbReference type="InterPro" id="IPR006602">
    <property type="entry name" value="DM10_dom"/>
</dbReference>
<dbReference type="Proteomes" id="UP001189429">
    <property type="component" value="Unassembled WGS sequence"/>
</dbReference>
<organism evidence="7 8">
    <name type="scientific">Prorocentrum cordatum</name>
    <dbReference type="NCBI Taxonomy" id="2364126"/>
    <lineage>
        <taxon>Eukaryota</taxon>
        <taxon>Sar</taxon>
        <taxon>Alveolata</taxon>
        <taxon>Dinophyceae</taxon>
        <taxon>Prorocentrales</taxon>
        <taxon>Prorocentraceae</taxon>
        <taxon>Prorocentrum</taxon>
    </lineage>
</organism>
<keyword evidence="5" id="KW-0966">Cell projection</keyword>
<keyword evidence="3" id="KW-0963">Cytoplasm</keyword>
<accession>A0ABN9X5E9</accession>
<evidence type="ECO:0000313" key="8">
    <source>
        <dbReference type="Proteomes" id="UP001189429"/>
    </source>
</evidence>